<sequence>MGDVQRVKNWQSTAKHQVFQRLVKHKCSQKTLWLLLKASSLYPHRQAFCTSVEHIFVLDIVHRDALRLPSNAGSDCCFTYLWKYLHAGLSHTHHLGLYENCLLLSEAVNLFSKSESHAFKNTGTDITTEYRAHLMLKTTLPDLLPDLKVPSRDTDPPLEPTQLKGKKLHNRTANHYEAVSRTSEQRRYEDTPKLLLAFIMGIFFSNVKDNCIPNDENVAVNKTNFTEGQSSQSSLKCSGSQQQGTPIFRIIWVCTLIVKHFEILALKPESLLSGQMFLEELL</sequence>
<keyword evidence="2" id="KW-1185">Reference proteome</keyword>
<name>R0KBQ9_ANAPL</name>
<organism evidence="1 2">
    <name type="scientific">Anas platyrhynchos</name>
    <name type="common">Mallard</name>
    <name type="synonym">Anas boschas</name>
    <dbReference type="NCBI Taxonomy" id="8839"/>
    <lineage>
        <taxon>Eukaryota</taxon>
        <taxon>Metazoa</taxon>
        <taxon>Chordata</taxon>
        <taxon>Craniata</taxon>
        <taxon>Vertebrata</taxon>
        <taxon>Euteleostomi</taxon>
        <taxon>Archelosauria</taxon>
        <taxon>Archosauria</taxon>
        <taxon>Dinosauria</taxon>
        <taxon>Saurischia</taxon>
        <taxon>Theropoda</taxon>
        <taxon>Coelurosauria</taxon>
        <taxon>Aves</taxon>
        <taxon>Neognathae</taxon>
        <taxon>Galloanserae</taxon>
        <taxon>Anseriformes</taxon>
        <taxon>Anatidae</taxon>
        <taxon>Anatinae</taxon>
        <taxon>Anas</taxon>
    </lineage>
</organism>
<accession>R0KBQ9</accession>
<dbReference type="AlphaFoldDB" id="R0KBQ9"/>
<dbReference type="Proteomes" id="UP000296049">
    <property type="component" value="Unassembled WGS sequence"/>
</dbReference>
<evidence type="ECO:0000313" key="2">
    <source>
        <dbReference type="Proteomes" id="UP000296049"/>
    </source>
</evidence>
<proteinExistence type="predicted"/>
<protein>
    <submittedName>
        <fullName evidence="1">Uncharacterized protein</fullName>
    </submittedName>
</protein>
<reference evidence="2" key="1">
    <citation type="journal article" date="2013" name="Nat. Genet.">
        <title>The duck genome and transcriptome provide insight into an avian influenza virus reservoir species.</title>
        <authorList>
            <person name="Huang Y."/>
            <person name="Li Y."/>
            <person name="Burt D.W."/>
            <person name="Chen H."/>
            <person name="Zhang Y."/>
            <person name="Qian W."/>
            <person name="Kim H."/>
            <person name="Gan S."/>
            <person name="Zhao Y."/>
            <person name="Li J."/>
            <person name="Yi K."/>
            <person name="Feng H."/>
            <person name="Zhu P."/>
            <person name="Li B."/>
            <person name="Liu Q."/>
            <person name="Fairley S."/>
            <person name="Magor K.E."/>
            <person name="Du Z."/>
            <person name="Hu X."/>
            <person name="Goodman L."/>
            <person name="Tafer H."/>
            <person name="Vignal A."/>
            <person name="Lee T."/>
            <person name="Kim K.W."/>
            <person name="Sheng Z."/>
            <person name="An Y."/>
            <person name="Searle S."/>
            <person name="Herrero J."/>
            <person name="Groenen M.A."/>
            <person name="Crooijmans R.P."/>
            <person name="Faraut T."/>
            <person name="Cai Q."/>
            <person name="Webster R.G."/>
            <person name="Aldridge J.R."/>
            <person name="Warren W.C."/>
            <person name="Bartschat S."/>
            <person name="Kehr S."/>
            <person name="Marz M."/>
            <person name="Stadler P.F."/>
            <person name="Smith J."/>
            <person name="Kraus R.H."/>
            <person name="Zhao Y."/>
            <person name="Ren L."/>
            <person name="Fei J."/>
            <person name="Morisson M."/>
            <person name="Kaiser P."/>
            <person name="Griffin D.K."/>
            <person name="Rao M."/>
            <person name="Pitel F."/>
            <person name="Wang J."/>
            <person name="Li N."/>
        </authorList>
    </citation>
    <scope>NUCLEOTIDE SEQUENCE [LARGE SCALE GENOMIC DNA]</scope>
</reference>
<dbReference type="EMBL" id="KB742490">
    <property type="protein sequence ID" value="EOB07796.1"/>
    <property type="molecule type" value="Genomic_DNA"/>
</dbReference>
<gene>
    <name evidence="1" type="ORF">Anapl_03803</name>
</gene>
<evidence type="ECO:0000313" key="1">
    <source>
        <dbReference type="EMBL" id="EOB07796.1"/>
    </source>
</evidence>